<dbReference type="InterPro" id="IPR006222">
    <property type="entry name" value="GCVT_N"/>
</dbReference>
<dbReference type="NCBIfam" id="NF001567">
    <property type="entry name" value="PRK00389.1"/>
    <property type="match status" value="1"/>
</dbReference>
<dbReference type="Gene3D" id="2.40.30.110">
    <property type="entry name" value="Aminomethyltransferase beta-barrel domains"/>
    <property type="match status" value="1"/>
</dbReference>
<evidence type="ECO:0000259" key="9">
    <source>
        <dbReference type="Pfam" id="PF01571"/>
    </source>
</evidence>
<evidence type="ECO:0000256" key="5">
    <source>
        <dbReference type="ARBA" id="ARBA00022946"/>
    </source>
</evidence>
<comment type="catalytic activity">
    <reaction evidence="7">
        <text>N(6)-[(R)-S(8)-aminomethyldihydrolipoyl]-L-lysyl-[protein] + (6S)-5,6,7,8-tetrahydrofolate = N(6)-[(R)-dihydrolipoyl]-L-lysyl-[protein] + (6R)-5,10-methylene-5,6,7,8-tetrahydrofolate + NH4(+)</text>
        <dbReference type="Rhea" id="RHEA:16945"/>
        <dbReference type="Rhea" id="RHEA-COMP:10475"/>
        <dbReference type="Rhea" id="RHEA-COMP:10492"/>
        <dbReference type="ChEBI" id="CHEBI:15636"/>
        <dbReference type="ChEBI" id="CHEBI:28938"/>
        <dbReference type="ChEBI" id="CHEBI:57453"/>
        <dbReference type="ChEBI" id="CHEBI:83100"/>
        <dbReference type="ChEBI" id="CHEBI:83143"/>
        <dbReference type="EC" id="2.1.2.10"/>
    </reaction>
</comment>
<dbReference type="InterPro" id="IPR006223">
    <property type="entry name" value="GcvT"/>
</dbReference>
<name>A0A9J7AQ39_9PROT</name>
<dbReference type="Proteomes" id="UP001060336">
    <property type="component" value="Chromosome"/>
</dbReference>
<feature type="domain" description="Aminomethyltransferase C-terminal" evidence="10">
    <location>
        <begin position="281"/>
        <end position="359"/>
    </location>
</feature>
<feature type="binding site" evidence="8">
    <location>
        <position position="195"/>
    </location>
    <ligand>
        <name>substrate</name>
    </ligand>
</feature>
<dbReference type="GO" id="GO:0004047">
    <property type="term" value="F:aminomethyltransferase activity"/>
    <property type="evidence" value="ECO:0007669"/>
    <property type="project" value="UniProtKB-EC"/>
</dbReference>
<dbReference type="GO" id="GO:0008483">
    <property type="term" value="F:transaminase activity"/>
    <property type="evidence" value="ECO:0007669"/>
    <property type="project" value="UniProtKB-KW"/>
</dbReference>
<dbReference type="AlphaFoldDB" id="A0A9J7AQ39"/>
<dbReference type="KEGG" id="naci:NUH88_15015"/>
<dbReference type="SUPFAM" id="SSF103025">
    <property type="entry name" value="Folate-binding domain"/>
    <property type="match status" value="1"/>
</dbReference>
<dbReference type="Pfam" id="PF01571">
    <property type="entry name" value="GCV_T"/>
    <property type="match status" value="1"/>
</dbReference>
<dbReference type="InterPro" id="IPR029043">
    <property type="entry name" value="GcvT/YgfZ_C"/>
</dbReference>
<evidence type="ECO:0000256" key="6">
    <source>
        <dbReference type="ARBA" id="ARBA00031395"/>
    </source>
</evidence>
<evidence type="ECO:0000256" key="1">
    <source>
        <dbReference type="ARBA" id="ARBA00008609"/>
    </source>
</evidence>
<evidence type="ECO:0000256" key="2">
    <source>
        <dbReference type="ARBA" id="ARBA00012616"/>
    </source>
</evidence>
<organism evidence="11 12">
    <name type="scientific">Nisaea acidiphila</name>
    <dbReference type="NCBI Taxonomy" id="1862145"/>
    <lineage>
        <taxon>Bacteria</taxon>
        <taxon>Pseudomonadati</taxon>
        <taxon>Pseudomonadota</taxon>
        <taxon>Alphaproteobacteria</taxon>
        <taxon>Rhodospirillales</taxon>
        <taxon>Thalassobaculaceae</taxon>
        <taxon>Nisaea</taxon>
    </lineage>
</organism>
<dbReference type="GO" id="GO:0006546">
    <property type="term" value="P:glycine catabolic process"/>
    <property type="evidence" value="ECO:0007669"/>
    <property type="project" value="InterPro"/>
</dbReference>
<dbReference type="Gene3D" id="3.30.1360.120">
    <property type="entry name" value="Probable tRNA modification gtpase trme, domain 1"/>
    <property type="match status" value="1"/>
</dbReference>
<comment type="similarity">
    <text evidence="1">Belongs to the GcvT family.</text>
</comment>
<dbReference type="PANTHER" id="PTHR43757">
    <property type="entry name" value="AMINOMETHYLTRANSFERASE"/>
    <property type="match status" value="1"/>
</dbReference>
<dbReference type="GO" id="GO:0005960">
    <property type="term" value="C:glycine cleavage complex"/>
    <property type="evidence" value="ECO:0007669"/>
    <property type="project" value="InterPro"/>
</dbReference>
<dbReference type="SUPFAM" id="SSF101790">
    <property type="entry name" value="Aminomethyltransferase beta-barrel domain"/>
    <property type="match status" value="1"/>
</dbReference>
<evidence type="ECO:0000256" key="7">
    <source>
        <dbReference type="ARBA" id="ARBA00047665"/>
    </source>
</evidence>
<dbReference type="Gene3D" id="4.10.1250.10">
    <property type="entry name" value="Aminomethyltransferase fragment"/>
    <property type="match status" value="1"/>
</dbReference>
<dbReference type="RefSeq" id="WP_257767215.1">
    <property type="nucleotide sequence ID" value="NZ_CP102480.1"/>
</dbReference>
<evidence type="ECO:0000256" key="4">
    <source>
        <dbReference type="ARBA" id="ARBA00022679"/>
    </source>
</evidence>
<proteinExistence type="inferred from homology"/>
<dbReference type="FunFam" id="3.30.70.1400:FF:000001">
    <property type="entry name" value="Aminomethyltransferase"/>
    <property type="match status" value="1"/>
</dbReference>
<gene>
    <name evidence="11" type="primary">gcvT</name>
    <name evidence="11" type="ORF">NUH88_15015</name>
</gene>
<sequence>MADTDLLKTPLHDLHAELGAKMVPFAGYEMPVQYPMGVKAEHLHTRAKAGLFDVSHMGQVELPDPNAARDLEQLVPGDLQSLEVGQMRYTMFTNENGGILDDLMVFRLERGLMVVVNAACKNLDIKHMSESLTGPVISHDDRALLALQGPSAEFALSALAPEVATLQFLTGKWIDVDGAKCLVTRSGYTGEDGYEISAPADQAEALARKLLAQDDVEAIGLGARDSLRLEAGLCLYGHDIDETTTPVEAALTWSIGKRRREEGGFPGADVIQKQIAEGTSRRRVGILPEGRAPAREGTEIQAPDGTTIGAITSGGFGPSLEAPVAMGYVASEHAAAGSAVNVVVRGKALPARTAKMPFVPNGYKR</sequence>
<evidence type="ECO:0000313" key="12">
    <source>
        <dbReference type="Proteomes" id="UP001060336"/>
    </source>
</evidence>
<feature type="domain" description="GCVT N-terminal" evidence="9">
    <location>
        <begin position="11"/>
        <end position="257"/>
    </location>
</feature>
<dbReference type="InterPro" id="IPR013977">
    <property type="entry name" value="GcvT_C"/>
</dbReference>
<accession>A0A9J7AQ39</accession>
<dbReference type="InterPro" id="IPR028896">
    <property type="entry name" value="GcvT/YgfZ/DmdA"/>
</dbReference>
<keyword evidence="4 11" id="KW-0808">Transferase</keyword>
<evidence type="ECO:0000259" key="10">
    <source>
        <dbReference type="Pfam" id="PF08669"/>
    </source>
</evidence>
<dbReference type="NCBIfam" id="NF010093">
    <property type="entry name" value="PRK13579.1"/>
    <property type="match status" value="1"/>
</dbReference>
<dbReference type="FunFam" id="4.10.1250.10:FF:000002">
    <property type="entry name" value="Aminomethyltransferase"/>
    <property type="match status" value="1"/>
</dbReference>
<dbReference type="InterPro" id="IPR027266">
    <property type="entry name" value="TrmE/GcvT-like"/>
</dbReference>
<evidence type="ECO:0000313" key="11">
    <source>
        <dbReference type="EMBL" id="UUX48713.1"/>
    </source>
</evidence>
<dbReference type="NCBIfam" id="TIGR00528">
    <property type="entry name" value="gcvT"/>
    <property type="match status" value="1"/>
</dbReference>
<keyword evidence="5" id="KW-0809">Transit peptide</keyword>
<keyword evidence="12" id="KW-1185">Reference proteome</keyword>
<dbReference type="Pfam" id="PF08669">
    <property type="entry name" value="GCV_T_C"/>
    <property type="match status" value="1"/>
</dbReference>
<dbReference type="EC" id="2.1.2.10" evidence="2"/>
<dbReference type="PANTHER" id="PTHR43757:SF2">
    <property type="entry name" value="AMINOMETHYLTRANSFERASE, MITOCHONDRIAL"/>
    <property type="match status" value="1"/>
</dbReference>
<reference evidence="11" key="1">
    <citation type="submission" date="2022-08" db="EMBL/GenBank/DDBJ databases">
        <title>Nisaea acidiphila sp. nov., isolated from a marine algal debris and emended description of the genus Nisaea Urios et al. 2008.</title>
        <authorList>
            <person name="Kwon K."/>
        </authorList>
    </citation>
    <scope>NUCLEOTIDE SEQUENCE</scope>
    <source>
        <strain evidence="11">MEBiC11861</strain>
    </source>
</reference>
<evidence type="ECO:0000256" key="8">
    <source>
        <dbReference type="PIRSR" id="PIRSR006487-1"/>
    </source>
</evidence>
<dbReference type="EMBL" id="CP102480">
    <property type="protein sequence ID" value="UUX48713.1"/>
    <property type="molecule type" value="Genomic_DNA"/>
</dbReference>
<keyword evidence="3" id="KW-0032">Aminotransferase</keyword>
<protein>
    <recommendedName>
        <fullName evidence="2">aminomethyltransferase</fullName>
        <ecNumber evidence="2">2.1.2.10</ecNumber>
    </recommendedName>
    <alternativeName>
        <fullName evidence="6">Glycine cleavage system T protein</fullName>
    </alternativeName>
</protein>
<evidence type="ECO:0000256" key="3">
    <source>
        <dbReference type="ARBA" id="ARBA00022576"/>
    </source>
</evidence>
<dbReference type="PIRSF" id="PIRSF006487">
    <property type="entry name" value="GcvT"/>
    <property type="match status" value="1"/>
</dbReference>
<dbReference type="Gene3D" id="3.30.70.1400">
    <property type="entry name" value="Aminomethyltransferase beta-barrel domains"/>
    <property type="match status" value="1"/>
</dbReference>